<evidence type="ECO:0000256" key="15">
    <source>
        <dbReference type="ARBA" id="ARBA00023113"/>
    </source>
</evidence>
<evidence type="ECO:0000256" key="6">
    <source>
        <dbReference type="ARBA" id="ARBA00022741"/>
    </source>
</evidence>
<dbReference type="Pfam" id="PF14223">
    <property type="entry name" value="Retrotran_gag_2"/>
    <property type="match status" value="1"/>
</dbReference>
<dbReference type="GO" id="GO:0006508">
    <property type="term" value="P:proteolysis"/>
    <property type="evidence" value="ECO:0007669"/>
    <property type="project" value="UniProtKB-KW"/>
</dbReference>
<keyword evidence="7" id="KW-0064">Aspartyl protease</keyword>
<dbReference type="GO" id="GO:0006310">
    <property type="term" value="P:DNA recombination"/>
    <property type="evidence" value="ECO:0007669"/>
    <property type="project" value="UniProtKB-KW"/>
</dbReference>
<evidence type="ECO:0000256" key="9">
    <source>
        <dbReference type="ARBA" id="ARBA00022801"/>
    </source>
</evidence>
<dbReference type="SUPFAM" id="SSF56672">
    <property type="entry name" value="DNA/RNA polymerases"/>
    <property type="match status" value="1"/>
</dbReference>
<dbReference type="InterPro" id="IPR054722">
    <property type="entry name" value="PolX-like_BBD"/>
</dbReference>
<dbReference type="GO" id="GO:0004519">
    <property type="term" value="F:endonuclease activity"/>
    <property type="evidence" value="ECO:0007669"/>
    <property type="project" value="UniProtKB-KW"/>
</dbReference>
<keyword evidence="5" id="KW-0479">Metal-binding</keyword>
<dbReference type="GO" id="GO:0003676">
    <property type="term" value="F:nucleic acid binding"/>
    <property type="evidence" value="ECO:0007669"/>
    <property type="project" value="InterPro"/>
</dbReference>
<dbReference type="Pfam" id="PF22936">
    <property type="entry name" value="Pol_BBD"/>
    <property type="match status" value="1"/>
</dbReference>
<feature type="compositionally biased region" description="Pro residues" evidence="18">
    <location>
        <begin position="2027"/>
        <end position="2044"/>
    </location>
</feature>
<feature type="region of interest" description="Disordered" evidence="18">
    <location>
        <begin position="356"/>
        <end position="418"/>
    </location>
</feature>
<feature type="region of interest" description="Disordered" evidence="18">
    <location>
        <begin position="1993"/>
        <end position="2051"/>
    </location>
</feature>
<evidence type="ECO:0000256" key="10">
    <source>
        <dbReference type="ARBA" id="ARBA00022840"/>
    </source>
</evidence>
<dbReference type="GO" id="GO:0042575">
    <property type="term" value="C:DNA polymerase complex"/>
    <property type="evidence" value="ECO:0007669"/>
    <property type="project" value="UniProtKB-ARBA"/>
</dbReference>
<evidence type="ECO:0000259" key="19">
    <source>
        <dbReference type="PROSITE" id="PS50994"/>
    </source>
</evidence>
<proteinExistence type="predicted"/>
<evidence type="ECO:0000256" key="14">
    <source>
        <dbReference type="ARBA" id="ARBA00022932"/>
    </source>
</evidence>
<dbReference type="Gene3D" id="3.30.420.10">
    <property type="entry name" value="Ribonuclease H-like superfamily/Ribonuclease H"/>
    <property type="match status" value="1"/>
</dbReference>
<keyword evidence="14" id="KW-0239">DNA-directed DNA polymerase</keyword>
<evidence type="ECO:0000256" key="1">
    <source>
        <dbReference type="ARBA" id="ARBA00002180"/>
    </source>
</evidence>
<feature type="compositionally biased region" description="Basic and acidic residues" evidence="18">
    <location>
        <begin position="17"/>
        <end position="37"/>
    </location>
</feature>
<dbReference type="InterPro" id="IPR039537">
    <property type="entry name" value="Retrotran_Ty1/copia-like"/>
</dbReference>
<keyword evidence="15" id="KW-0917">Virion maturation</keyword>
<evidence type="ECO:0000256" key="5">
    <source>
        <dbReference type="ARBA" id="ARBA00022723"/>
    </source>
</evidence>
<dbReference type="GO" id="GO:0015074">
    <property type="term" value="P:DNA integration"/>
    <property type="evidence" value="ECO:0007669"/>
    <property type="project" value="UniProtKB-KW"/>
</dbReference>
<feature type="domain" description="Integrase catalytic" evidence="19">
    <location>
        <begin position="1039"/>
        <end position="1205"/>
    </location>
</feature>
<dbReference type="Pfam" id="PF13976">
    <property type="entry name" value="gag_pre-integrs"/>
    <property type="match status" value="1"/>
</dbReference>
<dbReference type="GO" id="GO:0004190">
    <property type="term" value="F:aspartic-type endopeptidase activity"/>
    <property type="evidence" value="ECO:0007669"/>
    <property type="project" value="UniProtKB-KW"/>
</dbReference>
<evidence type="ECO:0000256" key="7">
    <source>
        <dbReference type="ARBA" id="ARBA00022750"/>
    </source>
</evidence>
<dbReference type="GO" id="GO:0003887">
    <property type="term" value="F:DNA-directed DNA polymerase activity"/>
    <property type="evidence" value="ECO:0007669"/>
    <property type="project" value="UniProtKB-KW"/>
</dbReference>
<keyword evidence="14" id="KW-0808">Transferase</keyword>
<dbReference type="GO" id="GO:0003964">
    <property type="term" value="F:RNA-directed DNA polymerase activity"/>
    <property type="evidence" value="ECO:0007669"/>
    <property type="project" value="UniProtKB-KW"/>
</dbReference>
<feature type="region of interest" description="Disordered" evidence="18">
    <location>
        <begin position="1"/>
        <end position="70"/>
    </location>
</feature>
<dbReference type="Pfam" id="PF00665">
    <property type="entry name" value="rve"/>
    <property type="match status" value="1"/>
</dbReference>
<keyword evidence="9" id="KW-0378">Hydrolase</keyword>
<keyword evidence="6" id="KW-0547">Nucleotide-binding</keyword>
<dbReference type="PROSITE" id="PS50994">
    <property type="entry name" value="INTEGRASE"/>
    <property type="match status" value="1"/>
</dbReference>
<dbReference type="InterPro" id="IPR057670">
    <property type="entry name" value="SH3_retrovirus"/>
</dbReference>
<dbReference type="InterPro" id="IPR013103">
    <property type="entry name" value="RVT_2"/>
</dbReference>
<evidence type="ECO:0000256" key="13">
    <source>
        <dbReference type="ARBA" id="ARBA00022918"/>
    </source>
</evidence>
<dbReference type="Pfam" id="PF07727">
    <property type="entry name" value="RVT_2"/>
    <property type="match status" value="1"/>
</dbReference>
<evidence type="ECO:0000256" key="8">
    <source>
        <dbReference type="ARBA" id="ARBA00022759"/>
    </source>
</evidence>
<feature type="compositionally biased region" description="Basic residues" evidence="18">
    <location>
        <begin position="1"/>
        <end position="16"/>
    </location>
</feature>
<evidence type="ECO:0000256" key="12">
    <source>
        <dbReference type="ARBA" id="ARBA00022908"/>
    </source>
</evidence>
<evidence type="ECO:0000256" key="3">
    <source>
        <dbReference type="ARBA" id="ARBA00022670"/>
    </source>
</evidence>
<keyword evidence="17" id="KW-0511">Multifunctional enzyme</keyword>
<evidence type="ECO:0000313" key="21">
    <source>
        <dbReference type="Proteomes" id="UP000479000"/>
    </source>
</evidence>
<accession>A0A6H5H5E5</accession>
<dbReference type="GO" id="GO:0046872">
    <property type="term" value="F:metal ion binding"/>
    <property type="evidence" value="ECO:0007669"/>
    <property type="project" value="UniProtKB-KW"/>
</dbReference>
<keyword evidence="14" id="KW-0548">Nucleotidyltransferase</keyword>
<organism evidence="20 21">
    <name type="scientific">Nesidiocoris tenuis</name>
    <dbReference type="NCBI Taxonomy" id="355587"/>
    <lineage>
        <taxon>Eukaryota</taxon>
        <taxon>Metazoa</taxon>
        <taxon>Ecdysozoa</taxon>
        <taxon>Arthropoda</taxon>
        <taxon>Hexapoda</taxon>
        <taxon>Insecta</taxon>
        <taxon>Pterygota</taxon>
        <taxon>Neoptera</taxon>
        <taxon>Paraneoptera</taxon>
        <taxon>Hemiptera</taxon>
        <taxon>Heteroptera</taxon>
        <taxon>Panheteroptera</taxon>
        <taxon>Cimicomorpha</taxon>
        <taxon>Miridae</taxon>
        <taxon>Dicyphina</taxon>
        <taxon>Nesidiocoris</taxon>
    </lineage>
</organism>
<dbReference type="PANTHER" id="PTHR42648:SF11">
    <property type="entry name" value="TRANSPOSON TY4-P GAG-POL POLYPROTEIN"/>
    <property type="match status" value="1"/>
</dbReference>
<keyword evidence="8" id="KW-0255">Endonuclease</keyword>
<keyword evidence="4" id="KW-0540">Nuclease</keyword>
<dbReference type="Proteomes" id="UP000479000">
    <property type="component" value="Unassembled WGS sequence"/>
</dbReference>
<feature type="compositionally biased region" description="Basic and acidic residues" evidence="18">
    <location>
        <begin position="1615"/>
        <end position="1634"/>
    </location>
</feature>
<dbReference type="InterPro" id="IPR025724">
    <property type="entry name" value="GAG-pre-integrase_dom"/>
</dbReference>
<protein>
    <recommendedName>
        <fullName evidence="19">Integrase catalytic domain-containing protein</fullName>
    </recommendedName>
</protein>
<gene>
    <name evidence="20" type="ORF">NTEN_LOCUS15742</name>
</gene>
<feature type="region of interest" description="Disordered" evidence="18">
    <location>
        <begin position="1614"/>
        <end position="1634"/>
    </location>
</feature>
<dbReference type="GO" id="GO:0005524">
    <property type="term" value="F:ATP binding"/>
    <property type="evidence" value="ECO:0007669"/>
    <property type="project" value="UniProtKB-KW"/>
</dbReference>
<dbReference type="InterPro" id="IPR043502">
    <property type="entry name" value="DNA/RNA_pol_sf"/>
</dbReference>
<evidence type="ECO:0000256" key="11">
    <source>
        <dbReference type="ARBA" id="ARBA00022842"/>
    </source>
</evidence>
<dbReference type="InterPro" id="IPR001584">
    <property type="entry name" value="Integrase_cat-core"/>
</dbReference>
<keyword evidence="3" id="KW-0645">Protease</keyword>
<comment type="function">
    <text evidence="1">The aspartyl protease (PR) mediates the proteolytic cleavages of the Gag and Gag-Pol polyproteins after assembly of the VLP.</text>
</comment>
<dbReference type="InterPro" id="IPR036397">
    <property type="entry name" value="RNaseH_sf"/>
</dbReference>
<keyword evidence="13" id="KW-0695">RNA-directed DNA polymerase</keyword>
<dbReference type="PANTHER" id="PTHR42648">
    <property type="entry name" value="TRANSPOSASE, PUTATIVE-RELATED"/>
    <property type="match status" value="1"/>
</dbReference>
<feature type="region of interest" description="Disordered" evidence="18">
    <location>
        <begin position="1276"/>
        <end position="1312"/>
    </location>
</feature>
<keyword evidence="12" id="KW-0229">DNA integration</keyword>
<dbReference type="CDD" id="cd09272">
    <property type="entry name" value="RNase_HI_RT_Ty1"/>
    <property type="match status" value="1"/>
</dbReference>
<reference evidence="20 21" key="1">
    <citation type="submission" date="2020-02" db="EMBL/GenBank/DDBJ databases">
        <authorList>
            <person name="Ferguson B K."/>
        </authorList>
    </citation>
    <scope>NUCLEOTIDE SEQUENCE [LARGE SCALE GENOMIC DNA]</scope>
</reference>
<evidence type="ECO:0000256" key="16">
    <source>
        <dbReference type="ARBA" id="ARBA00023172"/>
    </source>
</evidence>
<keyword evidence="10" id="KW-0067">ATP-binding</keyword>
<dbReference type="OrthoDB" id="6629107at2759"/>
<name>A0A6H5H5E5_9HEMI</name>
<evidence type="ECO:0000256" key="17">
    <source>
        <dbReference type="ARBA" id="ARBA00023268"/>
    </source>
</evidence>
<keyword evidence="11" id="KW-0460">Magnesium</keyword>
<keyword evidence="21" id="KW-1185">Reference proteome</keyword>
<dbReference type="InterPro" id="IPR012337">
    <property type="entry name" value="RNaseH-like_sf"/>
</dbReference>
<keyword evidence="2" id="KW-1188">Viral release from host cell</keyword>
<evidence type="ECO:0000256" key="2">
    <source>
        <dbReference type="ARBA" id="ARBA00022612"/>
    </source>
</evidence>
<dbReference type="SUPFAM" id="SSF53098">
    <property type="entry name" value="Ribonuclease H-like"/>
    <property type="match status" value="1"/>
</dbReference>
<dbReference type="EMBL" id="CADCXU010023180">
    <property type="protein sequence ID" value="CAB0010730.1"/>
    <property type="molecule type" value="Genomic_DNA"/>
</dbReference>
<keyword evidence="16" id="KW-0233">DNA recombination</keyword>
<evidence type="ECO:0000256" key="18">
    <source>
        <dbReference type="SAM" id="MobiDB-lite"/>
    </source>
</evidence>
<feature type="compositionally biased region" description="Acidic residues" evidence="18">
    <location>
        <begin position="1285"/>
        <end position="1311"/>
    </location>
</feature>
<sequence length="2051" mass="232244">MPPKCRSRRARHGQTRRLKEIFSTRSRQTDDKSEPRESSVLLPWETSPSRSPTVTRLFPARPPPPYDHDRQKEKIEKSYFCYSERKIQSLSLIHRKLPDFAPVLWVAPVWLHEVAVVGRPEFVLSSYLKILPYYWNCLVHLRPLGLRANKRTNVPTVEHSIDDVIAIARKVVPELAITSRKCMEHLFLFNPMRNRLRMLSRSKVMCTVTGCRVSVSSTSYTHLQIVEPQALGRKNRYYSLTNTTFSLASLRVSFPTSVPSFLALQGSAGNVLRKQELPRPRRPKNCTVPYLLKFTTGRIRNCNLDDNLSSLPSPVQHLSEINSLFSLQMHFIISVNQPSPSSSYREIVLGPIGRYPSRLSRHGDAPRRRNPSRAVPSRAVPSRAIRALRSTSRPDQHGGSFDQPPGTAQQAVGATIPRSTTRAHVRPCNFMFGYPASANRLFAASVFRLVPSGSVASRSPRCTDIYVSCCGNILWFEKCNTSEYAAGGHRPTRSDAAKHYAIRKSQSKVLLFGILQCFRQLQVIFHTVWRRRVKILILSPPIARMEIAKGINIGLLEGKSNWLTWKYKVTVLLRKIPFGLDLVEGRFQKPEAPSPDCSALDRKKFEKDMDSFNKADCDALLALTTNMTEDTLQKVMRFSGAKEVWEELLRLYDGISEDKAYDLCMTFFGYQKLAEDDVATHMSKLKNIWNNLKNEISKDSSGQNYNLPEIFLICKILGTLPENYFSFKSSWLLVAKADRTVENLTNQLCAFERALNEKEGMSCGNQEILYVKEPAKNSKVKKPKELICKYCNGKNHIVRKCPKWKADGRPPKPPHASANFSEGSSQMFMLAETGEVLGSYGDDDSWFVDNGATNHVTPHKNVFKTFETFVTPHSVTTANNEAVEAVGKGSVEVEAEAGGKRRRIVLQSVWLVPKIRKNLFSTLSAQDSLPSSIFVSTSKTCKLQVKGEDVLVGTRSQGGGLYKLALKTVYPNHEPVDINSLTTRDTLQLYHERFGHQNKRHVRSILARELGINVKLDSELCEACMYGKAHRKKFGTRPRATKPGELIHTDVGGPFLRSLHGNYRYYVIFKDDFTKFRFVYFMREKSEVPSKLEQMLEETKVTGHIVEELLSDNGGEFDSEAIRKILRKNGIKQRLTMPYTPEQNGCSERENRTLIETARTLMHSRAKLPQGLWSELANTARYILNLTGPTTVVGKSPMELWTGKKPSVKHLKIIGSECYVHVPKQQRTKLSKKAVKGVLVGYENTEGYRVWCKETNRILRSRDVIFDEKPLKSENKLLPERQTSEDFEVDEADKSETEDDSENEDLEDSTDEIERVLRNRSTFKKPLRFEDLVMEAITGMNEYKEPQTYYQAVNSQNRTEWEEAMKSEMDSLAANKTWIMAKLPPGKKALRCRWVFRVKTNPDGSVDRYKARLVIKGFSQKKGIDYEETFSPVAKTGTIRCLLSVAANEDMVLGQFDVSTAFLYGDLEEEIFMVQPEGFEDGTNRVCHLKKSLYGLKQAPRCWNKRVVDYLKKIGFKASDADPCLFIRQNGTEKVLIALYVDDGLIAASSTKLKDEFLEEMRREFKITTKAASYFLGVEIVQEDGKITVNQAAYVRNILQKFGMENCKPVSTPMVKEDKAADQKTKDTGVPEEGPKFPYRQAVGALMYLMVSTRPDIAFSVGVVSRSLENPTESDIVKVKRIFRYLRGTADYGLTYKRGQDSMRLIGYSDADHGGDGETGRSTSGVLCLYSGGAVSWLSQRQASVAISTTEAEIVAASEGAKELVWLKRLLESMVGRIETPQLEIDNEAALKLAKNPEYHRRTKHIRIRHFFVRELVIEEEIQVKKVDTNLQVADILTKALHQPRHRELCQRMGLNTKSGDNTEKFFASKWYKRKSHDIPQEIPQCQTRNILDGASIRRPPDPKTDTSIKLQYTYFIAQNRVHWRKNVPRACLRAAVMTGVGHRPHGSSIPDRIRCGRWTSMRKRKKMLAMLVSWWCTRLVLEGSRGSGSLYLSGRHTRHHGSTNSIQSPRIPEQKGVTGPRAGPGPLGPRAPGILPPLPPPLDGPASSAN</sequence>
<evidence type="ECO:0000256" key="4">
    <source>
        <dbReference type="ARBA" id="ARBA00022722"/>
    </source>
</evidence>
<dbReference type="Pfam" id="PF25597">
    <property type="entry name" value="SH3_retrovirus"/>
    <property type="match status" value="1"/>
</dbReference>
<evidence type="ECO:0000313" key="20">
    <source>
        <dbReference type="EMBL" id="CAB0010730.1"/>
    </source>
</evidence>
<feature type="compositionally biased region" description="Polar residues" evidence="18">
    <location>
        <begin position="406"/>
        <end position="418"/>
    </location>
</feature>